<dbReference type="GO" id="GO:0016787">
    <property type="term" value="F:hydrolase activity"/>
    <property type="evidence" value="ECO:0007669"/>
    <property type="project" value="UniProtKB-KW"/>
</dbReference>
<dbReference type="PANTHER" id="PTHR48070:SF4">
    <property type="entry name" value="ESTERASE ALNB"/>
    <property type="match status" value="1"/>
</dbReference>
<evidence type="ECO:0000313" key="4">
    <source>
        <dbReference type="Proteomes" id="UP000039046"/>
    </source>
</evidence>
<dbReference type="Gene3D" id="3.40.50.1820">
    <property type="entry name" value="alpha/beta hydrolase"/>
    <property type="match status" value="1"/>
</dbReference>
<reference evidence="3 4" key="1">
    <citation type="journal article" date="2015" name="Genome Announc.">
        <title>Draft Genome Sequence and Gene Annotation of the Entomopathogenic Fungus Verticillium hemipterigenum.</title>
        <authorList>
            <person name="Horn F."/>
            <person name="Habel A."/>
            <person name="Scharf D.H."/>
            <person name="Dworschak J."/>
            <person name="Brakhage A.A."/>
            <person name="Guthke R."/>
            <person name="Hertweck C."/>
            <person name="Linde J."/>
        </authorList>
    </citation>
    <scope>NUCLEOTIDE SEQUENCE [LARGE SCALE GENOMIC DNA]</scope>
</reference>
<dbReference type="InterPro" id="IPR005645">
    <property type="entry name" value="FSH-like_dom"/>
</dbReference>
<proteinExistence type="predicted"/>
<dbReference type="EMBL" id="CDHN01000001">
    <property type="protein sequence ID" value="CEJ80660.1"/>
    <property type="molecule type" value="Genomic_DNA"/>
</dbReference>
<dbReference type="Proteomes" id="UP000039046">
    <property type="component" value="Unassembled WGS sequence"/>
</dbReference>
<dbReference type="OrthoDB" id="414698at2759"/>
<dbReference type="AlphaFoldDB" id="A0A0A1T3N1"/>
<name>A0A0A1T3N1_9HYPO</name>
<gene>
    <name evidence="3" type="ORF">VHEMI00831</name>
</gene>
<dbReference type="Pfam" id="PF03959">
    <property type="entry name" value="FSH1"/>
    <property type="match status" value="1"/>
</dbReference>
<sequence>MKVLCLHGAFGSEKNFQVQLAPFVSAVEKPGSVDFKWINGGHAVDPPTGFESYFGAPPLYRHINFDGVSAVDDVIEKIRDMPTGLSAEESMRLLMGKEELWTSGAIIDTMDRLFAIIDEDPEIDGILGYSEGATTAATLILEERRRRELDGKPRRIKYGIFFAGWPPVQVDGEHVRCLLADECEDIIDIPTCHIVGCNDPYIHGAMALYAMCDEDTAVLFDHGKGHTVPRDPRTVQELAEAIDSTLDRARVVAV</sequence>
<dbReference type="STRING" id="1531966.A0A0A1T3N1"/>
<evidence type="ECO:0000256" key="1">
    <source>
        <dbReference type="ARBA" id="ARBA00022801"/>
    </source>
</evidence>
<dbReference type="GO" id="GO:0019748">
    <property type="term" value="P:secondary metabolic process"/>
    <property type="evidence" value="ECO:0007669"/>
    <property type="project" value="TreeGrafter"/>
</dbReference>
<dbReference type="InterPro" id="IPR029058">
    <property type="entry name" value="AB_hydrolase_fold"/>
</dbReference>
<keyword evidence="1" id="KW-0378">Hydrolase</keyword>
<accession>A0A0A1T3N1</accession>
<organism evidence="3 4">
    <name type="scientific">[Torrubiella] hemipterigena</name>
    <dbReference type="NCBI Taxonomy" id="1531966"/>
    <lineage>
        <taxon>Eukaryota</taxon>
        <taxon>Fungi</taxon>
        <taxon>Dikarya</taxon>
        <taxon>Ascomycota</taxon>
        <taxon>Pezizomycotina</taxon>
        <taxon>Sordariomycetes</taxon>
        <taxon>Hypocreomycetidae</taxon>
        <taxon>Hypocreales</taxon>
        <taxon>Clavicipitaceae</taxon>
        <taxon>Clavicipitaceae incertae sedis</taxon>
        <taxon>'Torrubiella' clade</taxon>
    </lineage>
</organism>
<keyword evidence="4" id="KW-1185">Reference proteome</keyword>
<evidence type="ECO:0000313" key="3">
    <source>
        <dbReference type="EMBL" id="CEJ80660.1"/>
    </source>
</evidence>
<dbReference type="GO" id="GO:0005737">
    <property type="term" value="C:cytoplasm"/>
    <property type="evidence" value="ECO:0007669"/>
    <property type="project" value="TreeGrafter"/>
</dbReference>
<dbReference type="HOGENOM" id="CLU_051938_4_2_1"/>
<dbReference type="PANTHER" id="PTHR48070">
    <property type="entry name" value="ESTERASE OVCA2"/>
    <property type="match status" value="1"/>
</dbReference>
<dbReference type="GO" id="GO:0005634">
    <property type="term" value="C:nucleus"/>
    <property type="evidence" value="ECO:0007669"/>
    <property type="project" value="TreeGrafter"/>
</dbReference>
<dbReference type="SUPFAM" id="SSF53474">
    <property type="entry name" value="alpha/beta-Hydrolases"/>
    <property type="match status" value="1"/>
</dbReference>
<dbReference type="InterPro" id="IPR050593">
    <property type="entry name" value="LovG"/>
</dbReference>
<protein>
    <recommendedName>
        <fullName evidence="2">Serine hydrolase domain-containing protein</fullName>
    </recommendedName>
</protein>
<feature type="domain" description="Serine hydrolase" evidence="2">
    <location>
        <begin position="1"/>
        <end position="236"/>
    </location>
</feature>
<evidence type="ECO:0000259" key="2">
    <source>
        <dbReference type="Pfam" id="PF03959"/>
    </source>
</evidence>